<dbReference type="Proteomes" id="UP000828390">
    <property type="component" value="Unassembled WGS sequence"/>
</dbReference>
<gene>
    <name evidence="1" type="ORF">DPMN_179426</name>
</gene>
<reference evidence="1" key="2">
    <citation type="submission" date="2020-11" db="EMBL/GenBank/DDBJ databases">
        <authorList>
            <person name="McCartney M.A."/>
            <person name="Auch B."/>
            <person name="Kono T."/>
            <person name="Mallez S."/>
            <person name="Becker A."/>
            <person name="Gohl D.M."/>
            <person name="Silverstein K.A.T."/>
            <person name="Koren S."/>
            <person name="Bechman K.B."/>
            <person name="Herman A."/>
            <person name="Abrahante J.E."/>
            <person name="Garbe J."/>
        </authorList>
    </citation>
    <scope>NUCLEOTIDE SEQUENCE</scope>
    <source>
        <strain evidence="1">Duluth1</strain>
        <tissue evidence="1">Whole animal</tissue>
    </source>
</reference>
<dbReference type="EMBL" id="JAIWYP010000009">
    <property type="protein sequence ID" value="KAH3777975.1"/>
    <property type="molecule type" value="Genomic_DNA"/>
</dbReference>
<name>A0A9D4EH07_DREPO</name>
<comment type="caution">
    <text evidence="1">The sequence shown here is derived from an EMBL/GenBank/DDBJ whole genome shotgun (WGS) entry which is preliminary data.</text>
</comment>
<dbReference type="AlphaFoldDB" id="A0A9D4EH07"/>
<evidence type="ECO:0000313" key="1">
    <source>
        <dbReference type="EMBL" id="KAH3777975.1"/>
    </source>
</evidence>
<keyword evidence="2" id="KW-1185">Reference proteome</keyword>
<protein>
    <submittedName>
        <fullName evidence="1">Uncharacterized protein</fullName>
    </submittedName>
</protein>
<reference evidence="1" key="1">
    <citation type="journal article" date="2019" name="bioRxiv">
        <title>The Genome of the Zebra Mussel, Dreissena polymorpha: A Resource for Invasive Species Research.</title>
        <authorList>
            <person name="McCartney M.A."/>
            <person name="Auch B."/>
            <person name="Kono T."/>
            <person name="Mallez S."/>
            <person name="Zhang Y."/>
            <person name="Obille A."/>
            <person name="Becker A."/>
            <person name="Abrahante J.E."/>
            <person name="Garbe J."/>
            <person name="Badalamenti J.P."/>
            <person name="Herman A."/>
            <person name="Mangelson H."/>
            <person name="Liachko I."/>
            <person name="Sullivan S."/>
            <person name="Sone E.D."/>
            <person name="Koren S."/>
            <person name="Silverstein K.A.T."/>
            <person name="Beckman K.B."/>
            <person name="Gohl D.M."/>
        </authorList>
    </citation>
    <scope>NUCLEOTIDE SEQUENCE</scope>
    <source>
        <strain evidence="1">Duluth1</strain>
        <tissue evidence="1">Whole animal</tissue>
    </source>
</reference>
<accession>A0A9D4EH07</accession>
<proteinExistence type="predicted"/>
<organism evidence="1 2">
    <name type="scientific">Dreissena polymorpha</name>
    <name type="common">Zebra mussel</name>
    <name type="synonym">Mytilus polymorpha</name>
    <dbReference type="NCBI Taxonomy" id="45954"/>
    <lineage>
        <taxon>Eukaryota</taxon>
        <taxon>Metazoa</taxon>
        <taxon>Spiralia</taxon>
        <taxon>Lophotrochozoa</taxon>
        <taxon>Mollusca</taxon>
        <taxon>Bivalvia</taxon>
        <taxon>Autobranchia</taxon>
        <taxon>Heteroconchia</taxon>
        <taxon>Euheterodonta</taxon>
        <taxon>Imparidentia</taxon>
        <taxon>Neoheterodontei</taxon>
        <taxon>Myida</taxon>
        <taxon>Dreissenoidea</taxon>
        <taxon>Dreissenidae</taxon>
        <taxon>Dreissena</taxon>
    </lineage>
</organism>
<sequence length="70" mass="7464">MMQVMRNHQRCRRTDSPSAHCDCAIPSDAGEPIVSLLTATAGPQCTSPLYPQGQIPTGAGTRALARLENN</sequence>
<evidence type="ECO:0000313" key="2">
    <source>
        <dbReference type="Proteomes" id="UP000828390"/>
    </source>
</evidence>